<dbReference type="CDD" id="cd08423">
    <property type="entry name" value="PBP2_LTTR_like_6"/>
    <property type="match status" value="1"/>
</dbReference>
<dbReference type="Pfam" id="PF03466">
    <property type="entry name" value="LysR_substrate"/>
    <property type="match status" value="1"/>
</dbReference>
<dbReference type="SUPFAM" id="SSF46785">
    <property type="entry name" value="Winged helix' DNA-binding domain"/>
    <property type="match status" value="1"/>
</dbReference>
<protein>
    <submittedName>
        <fullName evidence="6">LysR family transcriptional regulator</fullName>
    </submittedName>
</protein>
<comment type="caution">
    <text evidence="6">The sequence shown here is derived from an EMBL/GenBank/DDBJ whole genome shotgun (WGS) entry which is preliminary data.</text>
</comment>
<dbReference type="EMBL" id="BAABFX010000005">
    <property type="protein sequence ID" value="GAA4386921.1"/>
    <property type="molecule type" value="Genomic_DNA"/>
</dbReference>
<dbReference type="InterPro" id="IPR005119">
    <property type="entry name" value="LysR_subst-bd"/>
</dbReference>
<dbReference type="Proteomes" id="UP001500390">
    <property type="component" value="Unassembled WGS sequence"/>
</dbReference>
<evidence type="ECO:0000256" key="1">
    <source>
        <dbReference type="ARBA" id="ARBA00009437"/>
    </source>
</evidence>
<dbReference type="PROSITE" id="PS50931">
    <property type="entry name" value="HTH_LYSR"/>
    <property type="match status" value="1"/>
</dbReference>
<dbReference type="Gene3D" id="3.40.190.10">
    <property type="entry name" value="Periplasmic binding protein-like II"/>
    <property type="match status" value="2"/>
</dbReference>
<dbReference type="PANTHER" id="PTHR30346:SF29">
    <property type="entry name" value="LYSR SUBSTRATE-BINDING"/>
    <property type="match status" value="1"/>
</dbReference>
<gene>
    <name evidence="6" type="ORF">GCM10023153_00930</name>
</gene>
<keyword evidence="7" id="KW-1185">Reference proteome</keyword>
<dbReference type="SUPFAM" id="SSF53850">
    <property type="entry name" value="Periplasmic binding protein-like II"/>
    <property type="match status" value="1"/>
</dbReference>
<evidence type="ECO:0000313" key="7">
    <source>
        <dbReference type="Proteomes" id="UP001500390"/>
    </source>
</evidence>
<name>A0ABP8J8P4_9MICO</name>
<evidence type="ECO:0000256" key="3">
    <source>
        <dbReference type="ARBA" id="ARBA00023125"/>
    </source>
</evidence>
<evidence type="ECO:0000256" key="2">
    <source>
        <dbReference type="ARBA" id="ARBA00023015"/>
    </source>
</evidence>
<sequence length="300" mass="32062">MIDLVAVESLVAVERCGSVVGAADELGFTPSAVSQQVKRLERQVGVPLLDRAGRGVVLTAAGRRLVEEGRSLRVAVEGLRSRLQGEGGRPSGLLRLAAFSTAVRGIVPPMLDALRASAPDLDVVVHEVEPWDAVAEVAAGRTDMAVVHRWEGMRFHVPPTVRGEPVLTDVADVLVHVDDPLASRQSVTPADLMTRPWVSTPEGTICHEWFSHMFAATPQAPRVGFRCVEFASQVELVAHGLAVALVPRLGRGRLPATVVAVPVLDPVATRRVDVHWRASMGESPAVDAVRAALREVAGRS</sequence>
<dbReference type="InterPro" id="IPR000847">
    <property type="entry name" value="LysR_HTH_N"/>
</dbReference>
<keyword evidence="2" id="KW-0805">Transcription regulation</keyword>
<feature type="domain" description="HTH lysR-type" evidence="5">
    <location>
        <begin position="2"/>
        <end position="59"/>
    </location>
</feature>
<keyword evidence="4" id="KW-0804">Transcription</keyword>
<dbReference type="Pfam" id="PF00126">
    <property type="entry name" value="HTH_1"/>
    <property type="match status" value="1"/>
</dbReference>
<organism evidence="6 7">
    <name type="scientific">Ornithinibacter aureus</name>
    <dbReference type="NCBI Taxonomy" id="622664"/>
    <lineage>
        <taxon>Bacteria</taxon>
        <taxon>Bacillati</taxon>
        <taxon>Actinomycetota</taxon>
        <taxon>Actinomycetes</taxon>
        <taxon>Micrococcales</taxon>
        <taxon>Intrasporangiaceae</taxon>
        <taxon>Ornithinibacter</taxon>
    </lineage>
</organism>
<accession>A0ABP8J8P4</accession>
<comment type="similarity">
    <text evidence="1">Belongs to the LysR transcriptional regulatory family.</text>
</comment>
<dbReference type="InterPro" id="IPR036390">
    <property type="entry name" value="WH_DNA-bd_sf"/>
</dbReference>
<reference evidence="7" key="1">
    <citation type="journal article" date="2019" name="Int. J. Syst. Evol. Microbiol.">
        <title>The Global Catalogue of Microorganisms (GCM) 10K type strain sequencing project: providing services to taxonomists for standard genome sequencing and annotation.</title>
        <authorList>
            <consortium name="The Broad Institute Genomics Platform"/>
            <consortium name="The Broad Institute Genome Sequencing Center for Infectious Disease"/>
            <person name="Wu L."/>
            <person name="Ma J."/>
        </authorList>
    </citation>
    <scope>NUCLEOTIDE SEQUENCE [LARGE SCALE GENOMIC DNA]</scope>
    <source>
        <strain evidence="7">JCM 17738</strain>
    </source>
</reference>
<keyword evidence="3" id="KW-0238">DNA-binding</keyword>
<evidence type="ECO:0000313" key="6">
    <source>
        <dbReference type="EMBL" id="GAA4386921.1"/>
    </source>
</evidence>
<evidence type="ECO:0000256" key="4">
    <source>
        <dbReference type="ARBA" id="ARBA00023163"/>
    </source>
</evidence>
<proteinExistence type="inferred from homology"/>
<dbReference type="RefSeq" id="WP_159899470.1">
    <property type="nucleotide sequence ID" value="NZ_BAABFX010000005.1"/>
</dbReference>
<dbReference type="PANTHER" id="PTHR30346">
    <property type="entry name" value="TRANSCRIPTIONAL DUAL REGULATOR HCAR-RELATED"/>
    <property type="match status" value="1"/>
</dbReference>
<evidence type="ECO:0000259" key="5">
    <source>
        <dbReference type="PROSITE" id="PS50931"/>
    </source>
</evidence>
<dbReference type="Gene3D" id="1.10.10.10">
    <property type="entry name" value="Winged helix-like DNA-binding domain superfamily/Winged helix DNA-binding domain"/>
    <property type="match status" value="1"/>
</dbReference>
<dbReference type="InterPro" id="IPR036388">
    <property type="entry name" value="WH-like_DNA-bd_sf"/>
</dbReference>